<dbReference type="CDD" id="cd16913">
    <property type="entry name" value="YkuD_like"/>
    <property type="match status" value="1"/>
</dbReference>
<proteinExistence type="inferred from homology"/>
<evidence type="ECO:0000313" key="9">
    <source>
        <dbReference type="EMBL" id="OWP82784.1"/>
    </source>
</evidence>
<evidence type="ECO:0000256" key="3">
    <source>
        <dbReference type="ARBA" id="ARBA00022679"/>
    </source>
</evidence>
<comment type="caution">
    <text evidence="9">The sequence shown here is derived from an EMBL/GenBank/DDBJ whole genome shotgun (WGS) entry which is preliminary data.</text>
</comment>
<reference evidence="9 10" key="1">
    <citation type="journal article" date="2017" name="Infect. Genet. Evol.">
        <title>Comparative genome analysis of fish pathogen Flavobacterium columnare reveals extensive sequence diversity within the species.</title>
        <authorList>
            <person name="Kayansamruaj P."/>
            <person name="Dong H.T."/>
            <person name="Hirono I."/>
            <person name="Kondo H."/>
            <person name="Senapin S."/>
            <person name="Rodkhum C."/>
        </authorList>
    </citation>
    <scope>NUCLEOTIDE SEQUENCE [LARGE SCALE GENOMIC DNA]</scope>
    <source>
        <strain evidence="9 10">1215</strain>
    </source>
</reference>
<dbReference type="Gene3D" id="1.10.530.10">
    <property type="match status" value="1"/>
</dbReference>
<dbReference type="InterPro" id="IPR023346">
    <property type="entry name" value="Lysozyme-like_dom_sf"/>
</dbReference>
<dbReference type="AlphaFoldDB" id="A0A246GFA0"/>
<keyword evidence="6 7" id="KW-0961">Cell wall biogenesis/degradation</keyword>
<organism evidence="9 10">
    <name type="scientific">Flavobacterium davisii</name>
    <dbReference type="NCBI Taxonomy" id="2906077"/>
    <lineage>
        <taxon>Bacteria</taxon>
        <taxon>Pseudomonadati</taxon>
        <taxon>Bacteroidota</taxon>
        <taxon>Flavobacteriia</taxon>
        <taxon>Flavobacteriales</taxon>
        <taxon>Flavobacteriaceae</taxon>
        <taxon>Flavobacterium</taxon>
    </lineage>
</organism>
<dbReference type="GO" id="GO:0071555">
    <property type="term" value="P:cell wall organization"/>
    <property type="evidence" value="ECO:0007669"/>
    <property type="project" value="UniProtKB-UniRule"/>
</dbReference>
<feature type="domain" description="L,D-TPase catalytic" evidence="8">
    <location>
        <begin position="260"/>
        <end position="403"/>
    </location>
</feature>
<dbReference type="InterPro" id="IPR038063">
    <property type="entry name" value="Transpep_catalytic_dom"/>
</dbReference>
<name>A0A246GFA0_9FLAO</name>
<protein>
    <recommendedName>
        <fullName evidence="8">L,D-TPase catalytic domain-containing protein</fullName>
    </recommendedName>
</protein>
<dbReference type="RefSeq" id="WP_394363811.1">
    <property type="nucleotide sequence ID" value="NZ_MTCZ01000255.1"/>
</dbReference>
<evidence type="ECO:0000256" key="4">
    <source>
        <dbReference type="ARBA" id="ARBA00022960"/>
    </source>
</evidence>
<keyword evidence="3" id="KW-0808">Transferase</keyword>
<dbReference type="GO" id="GO:0008360">
    <property type="term" value="P:regulation of cell shape"/>
    <property type="evidence" value="ECO:0007669"/>
    <property type="project" value="UniProtKB-UniRule"/>
</dbReference>
<keyword evidence="4 7" id="KW-0133">Cell shape</keyword>
<feature type="non-terminal residue" evidence="9">
    <location>
        <position position="1"/>
    </location>
</feature>
<dbReference type="InterPro" id="IPR005490">
    <property type="entry name" value="LD_TPept_cat_dom"/>
</dbReference>
<evidence type="ECO:0000256" key="1">
    <source>
        <dbReference type="ARBA" id="ARBA00004752"/>
    </source>
</evidence>
<comment type="pathway">
    <text evidence="1 7">Cell wall biogenesis; peptidoglycan biosynthesis.</text>
</comment>
<evidence type="ECO:0000256" key="2">
    <source>
        <dbReference type="ARBA" id="ARBA00005992"/>
    </source>
</evidence>
<feature type="active site" description="Proton donor/acceptor" evidence="7">
    <location>
        <position position="353"/>
    </location>
</feature>
<dbReference type="EMBL" id="MTCZ01000255">
    <property type="protein sequence ID" value="OWP82784.1"/>
    <property type="molecule type" value="Genomic_DNA"/>
</dbReference>
<dbReference type="GO" id="GO:0004180">
    <property type="term" value="F:carboxypeptidase activity"/>
    <property type="evidence" value="ECO:0007669"/>
    <property type="project" value="UniProtKB-ARBA"/>
</dbReference>
<comment type="similarity">
    <text evidence="2">Belongs to the YkuD family.</text>
</comment>
<sequence>TTLTKVAATYNKYMKELGMNTCWNKAHFFAQARIESGASLHVSGGENFNWYWESLITTFSAFQTAEGKQNARLWGRPTIKPKLPGVTLENQKKIANWAYNYRFKKGKELGNIVENDGWNFRGKGLLQLTGRTAYEYANAYTKKEGADIITNPDLVVTNASIAVLSSMAFWKWKNLNTKANLTKDVIGKICSKVGNDVPLKDEIGNPSTNHKEKKKIFDKTTSKVFKIDECKLGKASDVKNIFETFDKKYKAESNTCYIDVIVPNDRRKEGLFVFFDNTGIIQKGYALAMGTKNNAILIPEGKGSTPTGLWSSWYEKVHIGESSYGDYGLIKVSGVSGDALKATNKGRAGIAIHCGHTVGNSKKEYNDNGALMVTYGCVRVYNKDMKELVKNYTSKSSKKIYVYVEETNDIEKAYEKYGMTSDSKDYRRTYSKKAKQ</sequence>
<keyword evidence="5 7" id="KW-0573">Peptidoglycan synthesis</keyword>
<gene>
    <name evidence="9" type="ORF">BWK59_14020</name>
</gene>
<dbReference type="GO" id="GO:0009252">
    <property type="term" value="P:peptidoglycan biosynthetic process"/>
    <property type="evidence" value="ECO:0007669"/>
    <property type="project" value="UniProtKB-UniPathway"/>
</dbReference>
<evidence type="ECO:0000259" key="8">
    <source>
        <dbReference type="PROSITE" id="PS52029"/>
    </source>
</evidence>
<evidence type="ECO:0000256" key="5">
    <source>
        <dbReference type="ARBA" id="ARBA00022984"/>
    </source>
</evidence>
<accession>A0A246GFA0</accession>
<dbReference type="PROSITE" id="PS52029">
    <property type="entry name" value="LD_TPASE"/>
    <property type="match status" value="1"/>
</dbReference>
<evidence type="ECO:0000313" key="10">
    <source>
        <dbReference type="Proteomes" id="UP000197768"/>
    </source>
</evidence>
<dbReference type="Proteomes" id="UP000197768">
    <property type="component" value="Unassembled WGS sequence"/>
</dbReference>
<evidence type="ECO:0000256" key="6">
    <source>
        <dbReference type="ARBA" id="ARBA00023316"/>
    </source>
</evidence>
<feature type="active site" description="Nucleophile" evidence="7">
    <location>
        <position position="377"/>
    </location>
</feature>
<dbReference type="Pfam" id="PF03734">
    <property type="entry name" value="YkuD"/>
    <property type="match status" value="1"/>
</dbReference>
<evidence type="ECO:0000256" key="7">
    <source>
        <dbReference type="PROSITE-ProRule" id="PRU01373"/>
    </source>
</evidence>
<dbReference type="UniPathway" id="UPA00219"/>
<dbReference type="SUPFAM" id="SSF53955">
    <property type="entry name" value="Lysozyme-like"/>
    <property type="match status" value="1"/>
</dbReference>
<dbReference type="GO" id="GO:0016740">
    <property type="term" value="F:transferase activity"/>
    <property type="evidence" value="ECO:0007669"/>
    <property type="project" value="UniProtKB-KW"/>
</dbReference>
<dbReference type="Gene3D" id="2.40.440.10">
    <property type="entry name" value="L,D-transpeptidase catalytic domain-like"/>
    <property type="match status" value="1"/>
</dbReference>